<feature type="transmembrane region" description="Helical" evidence="10">
    <location>
        <begin position="193"/>
        <end position="216"/>
    </location>
</feature>
<gene>
    <name evidence="12" type="ORF">DMN91_005893</name>
    <name evidence="11" type="ORF">X777_01291</name>
</gene>
<keyword evidence="8 10" id="KW-0675">Receptor</keyword>
<dbReference type="Pfam" id="PF02949">
    <property type="entry name" value="7tm_6"/>
    <property type="match status" value="1"/>
</dbReference>
<keyword evidence="6 10" id="KW-1133">Transmembrane helix</keyword>
<name>A0A026WTA1_OOCBI</name>
<reference evidence="12" key="3">
    <citation type="submission" date="2018-07" db="EMBL/GenBank/DDBJ databases">
        <authorList>
            <person name="Mckenzie S.K."/>
            <person name="Kronauer D.J.C."/>
        </authorList>
    </citation>
    <scope>NUCLEOTIDE SEQUENCE</scope>
    <source>
        <strain evidence="12">Clonal line C1</strain>
    </source>
</reference>
<feature type="transmembrane region" description="Helical" evidence="10">
    <location>
        <begin position="50"/>
        <end position="68"/>
    </location>
</feature>
<dbReference type="OrthoDB" id="6604226at2759"/>
<comment type="subcellular location">
    <subcellularLocation>
        <location evidence="1 10">Cell membrane</location>
        <topology evidence="1 10">Multi-pass membrane protein</topology>
    </subcellularLocation>
</comment>
<dbReference type="AlphaFoldDB" id="A0A026WTA1"/>
<keyword evidence="5 10" id="KW-0552">Olfaction</keyword>
<feature type="transmembrane region" description="Helical" evidence="10">
    <location>
        <begin position="320"/>
        <end position="338"/>
    </location>
</feature>
<feature type="transmembrane region" description="Helical" evidence="10">
    <location>
        <begin position="74"/>
        <end position="95"/>
    </location>
</feature>
<dbReference type="PANTHER" id="PTHR21137:SF35">
    <property type="entry name" value="ODORANT RECEPTOR 19A-RELATED"/>
    <property type="match status" value="1"/>
</dbReference>
<keyword evidence="2" id="KW-1003">Cell membrane</keyword>
<evidence type="ECO:0000256" key="2">
    <source>
        <dbReference type="ARBA" id="ARBA00022475"/>
    </source>
</evidence>
<accession>A0A026WTA1</accession>
<evidence type="ECO:0000256" key="1">
    <source>
        <dbReference type="ARBA" id="ARBA00004651"/>
    </source>
</evidence>
<dbReference type="OMA" id="LKYIGLW"/>
<evidence type="ECO:0000256" key="6">
    <source>
        <dbReference type="ARBA" id="ARBA00022989"/>
    </source>
</evidence>
<evidence type="ECO:0000256" key="8">
    <source>
        <dbReference type="ARBA" id="ARBA00023170"/>
    </source>
</evidence>
<reference evidence="11 13" key="1">
    <citation type="journal article" date="2014" name="Curr. Biol.">
        <title>The genome of the clonal raider ant Cerapachys biroi.</title>
        <authorList>
            <person name="Oxley P.R."/>
            <person name="Ji L."/>
            <person name="Fetter-Pruneda I."/>
            <person name="McKenzie S.K."/>
            <person name="Li C."/>
            <person name="Hu H."/>
            <person name="Zhang G."/>
            <person name="Kronauer D.J."/>
        </authorList>
    </citation>
    <scope>NUCLEOTIDE SEQUENCE [LARGE SCALE GENOMIC DNA]</scope>
</reference>
<evidence type="ECO:0000256" key="10">
    <source>
        <dbReference type="RuleBase" id="RU351113"/>
    </source>
</evidence>
<feature type="transmembrane region" description="Helical" evidence="10">
    <location>
        <begin position="134"/>
        <end position="159"/>
    </location>
</feature>
<organism evidence="11 13">
    <name type="scientific">Ooceraea biroi</name>
    <name type="common">Clonal raider ant</name>
    <name type="synonym">Cerapachys biroi</name>
    <dbReference type="NCBI Taxonomy" id="2015173"/>
    <lineage>
        <taxon>Eukaryota</taxon>
        <taxon>Metazoa</taxon>
        <taxon>Ecdysozoa</taxon>
        <taxon>Arthropoda</taxon>
        <taxon>Hexapoda</taxon>
        <taxon>Insecta</taxon>
        <taxon>Pterygota</taxon>
        <taxon>Neoptera</taxon>
        <taxon>Endopterygota</taxon>
        <taxon>Hymenoptera</taxon>
        <taxon>Apocrita</taxon>
        <taxon>Aculeata</taxon>
        <taxon>Formicoidea</taxon>
        <taxon>Formicidae</taxon>
        <taxon>Dorylinae</taxon>
        <taxon>Ooceraea</taxon>
    </lineage>
</organism>
<reference evidence="12" key="2">
    <citation type="journal article" date="2018" name="Genome Res.">
        <title>The genomic architecture and molecular evolution of ant odorant receptors.</title>
        <authorList>
            <person name="McKenzie S.K."/>
            <person name="Kronauer D.J.C."/>
        </authorList>
    </citation>
    <scope>NUCLEOTIDE SEQUENCE [LARGE SCALE GENOMIC DNA]</scope>
    <source>
        <strain evidence="12">Clonal line C1</strain>
    </source>
</reference>
<feature type="transmembrane region" description="Helical" evidence="10">
    <location>
        <begin position="285"/>
        <end position="308"/>
    </location>
</feature>
<dbReference type="Proteomes" id="UP000053097">
    <property type="component" value="Unassembled WGS sequence"/>
</dbReference>
<keyword evidence="13" id="KW-1185">Reference proteome</keyword>
<dbReference type="Proteomes" id="UP000279307">
    <property type="component" value="Chromosome 6"/>
</dbReference>
<evidence type="ECO:0000256" key="5">
    <source>
        <dbReference type="ARBA" id="ARBA00022725"/>
    </source>
</evidence>
<dbReference type="GO" id="GO:0005886">
    <property type="term" value="C:plasma membrane"/>
    <property type="evidence" value="ECO:0007669"/>
    <property type="project" value="UniProtKB-SubCell"/>
</dbReference>
<keyword evidence="3 10" id="KW-0716">Sensory transduction</keyword>
<dbReference type="GO" id="GO:0005549">
    <property type="term" value="F:odorant binding"/>
    <property type="evidence" value="ECO:0007669"/>
    <property type="project" value="InterPro"/>
</dbReference>
<sequence>MARRTISNRLEQFRKLNTLYKTYLKYIGLWMLDSDSPILLRCLYYIYNKLVIIIIFLFEISVLLDIYLNFDDFLVVTDNVCVFVGVFMIFFKMLIFQAHREQIARLLHATIKSCDQLCKLTTGGEYEILNKYLLICRVISVGFGFILCFFLAFALLFFVSVEDGALLIRARYLLNISLYPCHEIEFFMEVYTIYVVLIAITGIDSMQLTIGMLSLAQFEILNKHFESCGRDNVGRRREVSTEVNCDEDNYESYEARHRGGFAEWFGRSVRDHQRLRVIIDDFNKIYNMCMFVQMLLSITMICLTSFQLLLVTGQSSTFKFSLYLIAAAMQIFFVCWLGNEVMYQSALLTQSQWLSGWEDELSNTKTGRLLILSMIFSTRTLNIKAGVFYDLNMETFTTVLKGAYSVFVLLNMYSEDQ</sequence>
<keyword evidence="4 10" id="KW-0812">Transmembrane</keyword>
<dbReference type="PANTHER" id="PTHR21137">
    <property type="entry name" value="ODORANT RECEPTOR"/>
    <property type="match status" value="1"/>
</dbReference>
<dbReference type="GO" id="GO:0007165">
    <property type="term" value="P:signal transduction"/>
    <property type="evidence" value="ECO:0007669"/>
    <property type="project" value="UniProtKB-KW"/>
</dbReference>
<comment type="similarity">
    <text evidence="10">Belongs to the insect chemoreceptor superfamily. Heteromeric odorant receptor channel (TC 1.A.69) family.</text>
</comment>
<evidence type="ECO:0000256" key="7">
    <source>
        <dbReference type="ARBA" id="ARBA00023136"/>
    </source>
</evidence>
<evidence type="ECO:0000313" key="12">
    <source>
        <dbReference type="EMBL" id="RLU21520.1"/>
    </source>
</evidence>
<dbReference type="EMBL" id="KK107128">
    <property type="protein sequence ID" value="EZA58334.1"/>
    <property type="molecule type" value="Genomic_DNA"/>
</dbReference>
<evidence type="ECO:0000313" key="11">
    <source>
        <dbReference type="EMBL" id="EZA58334.1"/>
    </source>
</evidence>
<dbReference type="EMBL" id="QOIP01000006">
    <property type="protein sequence ID" value="RLU21520.1"/>
    <property type="molecule type" value="Genomic_DNA"/>
</dbReference>
<protein>
    <recommendedName>
        <fullName evidence="10">Odorant receptor</fullName>
    </recommendedName>
</protein>
<keyword evidence="9 10" id="KW-0807">Transducer</keyword>
<keyword evidence="7 10" id="KW-0472">Membrane</keyword>
<evidence type="ECO:0000313" key="13">
    <source>
        <dbReference type="Proteomes" id="UP000053097"/>
    </source>
</evidence>
<dbReference type="GO" id="GO:0004984">
    <property type="term" value="F:olfactory receptor activity"/>
    <property type="evidence" value="ECO:0007669"/>
    <property type="project" value="InterPro"/>
</dbReference>
<comment type="caution">
    <text evidence="10">Lacks conserved residue(s) required for the propagation of feature annotation.</text>
</comment>
<evidence type="ECO:0000256" key="3">
    <source>
        <dbReference type="ARBA" id="ARBA00022606"/>
    </source>
</evidence>
<dbReference type="InterPro" id="IPR004117">
    <property type="entry name" value="7tm6_olfct_rcpt"/>
</dbReference>
<evidence type="ECO:0000256" key="9">
    <source>
        <dbReference type="ARBA" id="ARBA00023224"/>
    </source>
</evidence>
<evidence type="ECO:0000256" key="4">
    <source>
        <dbReference type="ARBA" id="ARBA00022692"/>
    </source>
</evidence>
<proteinExistence type="inferred from homology"/>